<accession>A0A1I4D8E3</accession>
<feature type="domain" description="EamA" evidence="7">
    <location>
        <begin position="149"/>
        <end position="284"/>
    </location>
</feature>
<proteinExistence type="inferred from homology"/>
<feature type="transmembrane region" description="Helical" evidence="6">
    <location>
        <begin position="212"/>
        <end position="230"/>
    </location>
</feature>
<feature type="transmembrane region" description="Helical" evidence="6">
    <location>
        <begin position="67"/>
        <end position="86"/>
    </location>
</feature>
<gene>
    <name evidence="8" type="ORF">SAMN05518846_12297</name>
</gene>
<feature type="transmembrane region" description="Helical" evidence="6">
    <location>
        <begin position="268"/>
        <end position="285"/>
    </location>
</feature>
<evidence type="ECO:0000256" key="2">
    <source>
        <dbReference type="ARBA" id="ARBA00007362"/>
    </source>
</evidence>
<feature type="transmembrane region" description="Helical" evidence="6">
    <location>
        <begin position="178"/>
        <end position="200"/>
    </location>
</feature>
<feature type="transmembrane region" description="Helical" evidence="6">
    <location>
        <begin position="149"/>
        <end position="171"/>
    </location>
</feature>
<dbReference type="Pfam" id="PF00892">
    <property type="entry name" value="EamA"/>
    <property type="match status" value="2"/>
</dbReference>
<comment type="similarity">
    <text evidence="2">Belongs to the EamA transporter family.</text>
</comment>
<evidence type="ECO:0000256" key="4">
    <source>
        <dbReference type="ARBA" id="ARBA00022989"/>
    </source>
</evidence>
<feature type="transmembrane region" description="Helical" evidence="6">
    <location>
        <begin position="123"/>
        <end position="143"/>
    </location>
</feature>
<keyword evidence="4 6" id="KW-1133">Transmembrane helix</keyword>
<dbReference type="EMBL" id="FORT01000022">
    <property type="protein sequence ID" value="SFK88416.1"/>
    <property type="molecule type" value="Genomic_DNA"/>
</dbReference>
<feature type="domain" description="EamA" evidence="7">
    <location>
        <begin position="30"/>
        <end position="139"/>
    </location>
</feature>
<evidence type="ECO:0000259" key="7">
    <source>
        <dbReference type="Pfam" id="PF00892"/>
    </source>
</evidence>
<dbReference type="Proteomes" id="UP000198915">
    <property type="component" value="Unassembled WGS sequence"/>
</dbReference>
<reference evidence="9" key="1">
    <citation type="submission" date="2016-10" db="EMBL/GenBank/DDBJ databases">
        <authorList>
            <person name="Varghese N."/>
            <person name="Submissions S."/>
        </authorList>
    </citation>
    <scope>NUCLEOTIDE SEQUENCE [LARGE SCALE GENOMIC DNA]</scope>
    <source>
        <strain evidence="9">OK042</strain>
    </source>
</reference>
<feature type="transmembrane region" description="Helical" evidence="6">
    <location>
        <begin position="34"/>
        <end position="55"/>
    </location>
</feature>
<evidence type="ECO:0000256" key="1">
    <source>
        <dbReference type="ARBA" id="ARBA00004127"/>
    </source>
</evidence>
<dbReference type="InterPro" id="IPR000620">
    <property type="entry name" value="EamA_dom"/>
</dbReference>
<dbReference type="PANTHER" id="PTHR32322">
    <property type="entry name" value="INNER MEMBRANE TRANSPORTER"/>
    <property type="match status" value="1"/>
</dbReference>
<keyword evidence="3 6" id="KW-0812">Transmembrane</keyword>
<sequence length="301" mass="32532">MSHAALLSSAHLLRHGMGEQLCVRQNACRRVLSPLLLSALRLLFITIFFLIWARGRLSMPTLSRTDWLLLGTLGIVGVFINQWSFYKGLVTADPTTSALVLALTPIVTAMLAAIFLKETLTPRMAIGSVIGTAGVLFVIYNGAELHFDAGILWIFLTMITFAISIILVRLLGHRLPPLVTTLASNLIGFGSMLPFVLISAPATTVSLQLSSWLLLFVTAVVMHGIVTLIWNSQLQKVGAAKAAMFSNLEPFIAMLFGFFLLAKPVTSIQLLGALLIIAGVTLTTTSKEAATKRNESLSLSN</sequence>
<keyword evidence="9" id="KW-1185">Reference proteome</keyword>
<feature type="transmembrane region" description="Helical" evidence="6">
    <location>
        <begin position="98"/>
        <end position="116"/>
    </location>
</feature>
<evidence type="ECO:0000256" key="5">
    <source>
        <dbReference type="ARBA" id="ARBA00023136"/>
    </source>
</evidence>
<dbReference type="PANTHER" id="PTHR32322:SF2">
    <property type="entry name" value="EAMA DOMAIN-CONTAINING PROTEIN"/>
    <property type="match status" value="1"/>
</dbReference>
<comment type="subcellular location">
    <subcellularLocation>
        <location evidence="1">Endomembrane system</location>
        <topology evidence="1">Multi-pass membrane protein</topology>
    </subcellularLocation>
</comment>
<dbReference type="STRING" id="1884381.SAMN05518846_12297"/>
<evidence type="ECO:0000313" key="8">
    <source>
        <dbReference type="EMBL" id="SFK88416.1"/>
    </source>
</evidence>
<dbReference type="InterPro" id="IPR050638">
    <property type="entry name" value="AA-Vitamin_Transporters"/>
</dbReference>
<evidence type="ECO:0000256" key="3">
    <source>
        <dbReference type="ARBA" id="ARBA00022692"/>
    </source>
</evidence>
<dbReference type="GO" id="GO:0016020">
    <property type="term" value="C:membrane"/>
    <property type="evidence" value="ECO:0007669"/>
    <property type="project" value="UniProtKB-SubCell"/>
</dbReference>
<evidence type="ECO:0000256" key="6">
    <source>
        <dbReference type="SAM" id="Phobius"/>
    </source>
</evidence>
<evidence type="ECO:0000313" key="9">
    <source>
        <dbReference type="Proteomes" id="UP000198915"/>
    </source>
</evidence>
<dbReference type="SUPFAM" id="SSF103481">
    <property type="entry name" value="Multidrug resistance efflux transporter EmrE"/>
    <property type="match status" value="2"/>
</dbReference>
<organism evidence="8 9">
    <name type="scientific">Brevibacillus centrosporus</name>
    <dbReference type="NCBI Taxonomy" id="54910"/>
    <lineage>
        <taxon>Bacteria</taxon>
        <taxon>Bacillati</taxon>
        <taxon>Bacillota</taxon>
        <taxon>Bacilli</taxon>
        <taxon>Bacillales</taxon>
        <taxon>Paenibacillaceae</taxon>
        <taxon>Brevibacillus</taxon>
    </lineage>
</organism>
<keyword evidence="5 6" id="KW-0472">Membrane</keyword>
<name>A0A1I4D8E3_9BACL</name>
<dbReference type="InterPro" id="IPR037185">
    <property type="entry name" value="EmrE-like"/>
</dbReference>
<dbReference type="AlphaFoldDB" id="A0A1I4D8E3"/>
<protein>
    <submittedName>
        <fullName evidence="8">EamA domain-containing membrane protein RarD</fullName>
    </submittedName>
</protein>